<reference evidence="6" key="1">
    <citation type="submission" date="2021-01" db="EMBL/GenBank/DDBJ databases">
        <title>Whole genome shotgun sequence of Virgisporangium aurantiacum NBRC 16421.</title>
        <authorList>
            <person name="Komaki H."/>
            <person name="Tamura T."/>
        </authorList>
    </citation>
    <scope>NUCLEOTIDE SEQUENCE</scope>
    <source>
        <strain evidence="6">NBRC 16421</strain>
    </source>
</reference>
<evidence type="ECO:0000313" key="6">
    <source>
        <dbReference type="EMBL" id="GIJ57969.1"/>
    </source>
</evidence>
<evidence type="ECO:0000313" key="7">
    <source>
        <dbReference type="Proteomes" id="UP000612585"/>
    </source>
</evidence>
<evidence type="ECO:0000256" key="2">
    <source>
        <dbReference type="ARBA" id="ARBA00022643"/>
    </source>
</evidence>
<organism evidence="6 7">
    <name type="scientific">Virgisporangium aurantiacum</name>
    <dbReference type="NCBI Taxonomy" id="175570"/>
    <lineage>
        <taxon>Bacteria</taxon>
        <taxon>Bacillati</taxon>
        <taxon>Actinomycetota</taxon>
        <taxon>Actinomycetes</taxon>
        <taxon>Micromonosporales</taxon>
        <taxon>Micromonosporaceae</taxon>
        <taxon>Virgisporangium</taxon>
    </lineage>
</organism>
<dbReference type="PANTHER" id="PTHR42847">
    <property type="entry name" value="ALKANESULFONATE MONOOXYGENASE"/>
    <property type="match status" value="1"/>
</dbReference>
<dbReference type="Pfam" id="PF00296">
    <property type="entry name" value="Bac_luciferase"/>
    <property type="match status" value="1"/>
</dbReference>
<feature type="domain" description="Luciferase-like" evidence="5">
    <location>
        <begin position="15"/>
        <end position="223"/>
    </location>
</feature>
<keyword evidence="2" id="KW-0288">FMN</keyword>
<protein>
    <recommendedName>
        <fullName evidence="5">Luciferase-like domain-containing protein</fullName>
    </recommendedName>
</protein>
<keyword evidence="3" id="KW-0560">Oxidoreductase</keyword>
<dbReference type="SUPFAM" id="SSF51679">
    <property type="entry name" value="Bacterial luciferase-like"/>
    <property type="match status" value="1"/>
</dbReference>
<proteinExistence type="predicted"/>
<gene>
    <name evidence="6" type="ORF">Vau01_054850</name>
</gene>
<accession>A0A8J4E1F4</accession>
<name>A0A8J4E1F4_9ACTN</name>
<keyword evidence="4" id="KW-0503">Monooxygenase</keyword>
<keyword evidence="1" id="KW-0285">Flavoprotein</keyword>
<evidence type="ECO:0000256" key="3">
    <source>
        <dbReference type="ARBA" id="ARBA00023002"/>
    </source>
</evidence>
<dbReference type="PANTHER" id="PTHR42847:SF4">
    <property type="entry name" value="ALKANESULFONATE MONOOXYGENASE-RELATED"/>
    <property type="match status" value="1"/>
</dbReference>
<dbReference type="GO" id="GO:0008726">
    <property type="term" value="F:alkanesulfonate monooxygenase activity"/>
    <property type="evidence" value="ECO:0007669"/>
    <property type="project" value="TreeGrafter"/>
</dbReference>
<dbReference type="InterPro" id="IPR011251">
    <property type="entry name" value="Luciferase-like_dom"/>
</dbReference>
<comment type="caution">
    <text evidence="6">The sequence shown here is derived from an EMBL/GenBank/DDBJ whole genome shotgun (WGS) entry which is preliminary data.</text>
</comment>
<dbReference type="Proteomes" id="UP000612585">
    <property type="component" value="Unassembled WGS sequence"/>
</dbReference>
<dbReference type="RefSeq" id="WP_203997972.1">
    <property type="nucleotide sequence ID" value="NZ_BOPG01000033.1"/>
</dbReference>
<evidence type="ECO:0000256" key="1">
    <source>
        <dbReference type="ARBA" id="ARBA00022630"/>
    </source>
</evidence>
<dbReference type="GO" id="GO:0046306">
    <property type="term" value="P:alkanesulfonate catabolic process"/>
    <property type="evidence" value="ECO:0007669"/>
    <property type="project" value="TreeGrafter"/>
</dbReference>
<evidence type="ECO:0000256" key="4">
    <source>
        <dbReference type="ARBA" id="ARBA00023033"/>
    </source>
</evidence>
<sequence>MSPISFGLDLPAGLTPEGPVALARTAEDLGFDFVSASDHPAGTDPSYETWTMLAFVAAGTGRIGIATRVLGVPYRPPAMVAKMAETLDRLSGGRLILGLGGGASDSEFRQFGLRVPAPAEKVAGLREAVEVIRGLWSRPSFSFEGTLYRTEDADLEPKPARHIPIWFGTFGPRALELTGRIADGWIPSLGYAPAERLPLMRRAVLDAAERAGRDPSTITTALNVDLDDVAGNMLPDLIGQGFTTLNFKVAAGPDRADRIEHLAKEVLPPLRAVG</sequence>
<dbReference type="EMBL" id="BOPG01000033">
    <property type="protein sequence ID" value="GIJ57969.1"/>
    <property type="molecule type" value="Genomic_DNA"/>
</dbReference>
<dbReference type="Gene3D" id="3.20.20.30">
    <property type="entry name" value="Luciferase-like domain"/>
    <property type="match status" value="1"/>
</dbReference>
<dbReference type="InterPro" id="IPR036661">
    <property type="entry name" value="Luciferase-like_sf"/>
</dbReference>
<keyword evidence="7" id="KW-1185">Reference proteome</keyword>
<dbReference type="InterPro" id="IPR050172">
    <property type="entry name" value="SsuD_RutA_monooxygenase"/>
</dbReference>
<evidence type="ECO:0000259" key="5">
    <source>
        <dbReference type="Pfam" id="PF00296"/>
    </source>
</evidence>
<dbReference type="AlphaFoldDB" id="A0A8J4E1F4"/>